<feature type="region of interest" description="Disordered" evidence="1">
    <location>
        <begin position="1"/>
        <end position="35"/>
    </location>
</feature>
<comment type="caution">
    <text evidence="2">The sequence shown here is derived from an EMBL/GenBank/DDBJ whole genome shotgun (WGS) entry which is preliminary data.</text>
</comment>
<proteinExistence type="predicted"/>
<dbReference type="EMBL" id="MFJF01000007">
    <property type="protein sequence ID" value="OGG07891.1"/>
    <property type="molecule type" value="Genomic_DNA"/>
</dbReference>
<reference evidence="2 3" key="1">
    <citation type="journal article" date="2016" name="Nat. Commun.">
        <title>Thousands of microbial genomes shed light on interconnected biogeochemical processes in an aquifer system.</title>
        <authorList>
            <person name="Anantharaman K."/>
            <person name="Brown C.T."/>
            <person name="Hug L.A."/>
            <person name="Sharon I."/>
            <person name="Castelle C.J."/>
            <person name="Probst A.J."/>
            <person name="Thomas B.C."/>
            <person name="Singh A."/>
            <person name="Wilkins M.J."/>
            <person name="Karaoz U."/>
            <person name="Brodie E.L."/>
            <person name="Williams K.H."/>
            <person name="Hubbard S.S."/>
            <person name="Banfield J.F."/>
        </authorList>
    </citation>
    <scope>NUCLEOTIDE SEQUENCE [LARGE SCALE GENOMIC DNA]</scope>
</reference>
<dbReference type="Proteomes" id="UP000177354">
    <property type="component" value="Unassembled WGS sequence"/>
</dbReference>
<evidence type="ECO:0000313" key="2">
    <source>
        <dbReference type="EMBL" id="OGG07891.1"/>
    </source>
</evidence>
<accession>A0A1F5Z631</accession>
<feature type="compositionally biased region" description="Low complexity" evidence="1">
    <location>
        <begin position="19"/>
        <end position="28"/>
    </location>
</feature>
<evidence type="ECO:0000313" key="3">
    <source>
        <dbReference type="Proteomes" id="UP000177354"/>
    </source>
</evidence>
<feature type="compositionally biased region" description="Polar residues" evidence="1">
    <location>
        <begin position="1"/>
        <end position="11"/>
    </location>
</feature>
<gene>
    <name evidence="2" type="ORF">A2777_00580</name>
</gene>
<name>A0A1F5Z631_9BACT</name>
<protein>
    <submittedName>
        <fullName evidence="2">Uncharacterized protein</fullName>
    </submittedName>
</protein>
<sequence length="146" mass="15529">MPADSDSSQMKPVSPSPVTPVSAVTGPGKESESVTVKKDGILEAVGSDIEIEKEVENAGVEKLSGSYELPPDVKKLGVSVSNAQSPVFTAAQVSLPITDDKILEGLKAPLSSAFKWLAVWCIKKLQKAHLVLKSIHGKIIRVKVRD</sequence>
<evidence type="ECO:0000256" key="1">
    <source>
        <dbReference type="SAM" id="MobiDB-lite"/>
    </source>
</evidence>
<dbReference type="AlphaFoldDB" id="A0A1F5Z631"/>
<organism evidence="2 3">
    <name type="scientific">Candidatus Gottesmanbacteria bacterium RIFCSPHIGHO2_01_FULL_40_15</name>
    <dbReference type="NCBI Taxonomy" id="1798376"/>
    <lineage>
        <taxon>Bacteria</taxon>
        <taxon>Candidatus Gottesmaniibacteriota</taxon>
    </lineage>
</organism>